<dbReference type="InterPro" id="IPR051058">
    <property type="entry name" value="GDSL_Est/Lipase"/>
</dbReference>
<evidence type="ECO:0000313" key="5">
    <source>
        <dbReference type="Proteomes" id="UP001141552"/>
    </source>
</evidence>
<name>A0A9Q0J6L5_9ROSI</name>
<feature type="non-terminal residue" evidence="4">
    <location>
        <position position="930"/>
    </location>
</feature>
<sequence length="930" mass="102852">MTLALHFSDATKLPVLFIFGDSTVDVGTNDFLPETLAKANFQYNGIDYPNSIGYNDSPPSFFSLVNDSSSFQQRILDGVNFASGGNDIFEYQRNISTNTSTLTPPEFLEAILETYGFHLQNLYILGARKFAIVSVAPLGCCPYSRAFGQNGGNCSDELNGVAQAFFNGTETMLKNMSSGLEAMKYSIGNLFDITHDIIQQPSLAARRVGYDESPLPYLALVNSSSSFLNGVNFASGGSGIFDSTGWNITASFTGRSDQTIFYSSCQHHSRIGYRRGCQALFIVSDGGNDFAEYIRNLSKPFEWPSEFFEDLASTYQMHLQDLYNLGARKFGIVGIPPVGSTPIIKAKLGLIGEYIVNLAAQKFYNGTKKFLEDLKWDGMNYSLGNSIAFTTDKACWNGYNGTDIFYFTEDVGISCRNWNGPLCPDRDQYLFFDVGHPTQKTADLAAEALFHGDTNYAEPINFSDLVSIGIEYPTHNAAADLARRIGYKESPPPYLALVNSSSSFLNGVNFASGGSGIFDSTGWHFTFVTTSTAELGTEEAARLLSQAVFIVSDGGNDFAEYIRNLSTPIQWPAQFLEDLASTYQLHLQDLYNLGARKIGIVGIPPVGSTPLMKANLPPLGQYILNLAAQRFYDRTKKLMEDIKLEGFYRSGKAMLEREHFFHRNWNGPLCPNRDLYFFFDCVPLREQIGQFESFLGNITADRVNQALFIFSDGGNDILTGLFAWDKDQYVEDLVSEYVDHLKDLYALGARKFGIVSVGPVGCTPSVRALNIFGECNHDLNEMARSFFNKMKMVLQNLRDERHDMQYSIGDLYKITNEAIKHASEYDNHTFTEACCGSGYLNGQGPCNSAANLCDNRDDYIFWDGIHPTQHAAKLVADKLYDGGIDIVSPINFSQLAKASNGGVKAAAADLGAQSQSLSFARKTKYNVIYA</sequence>
<proteinExistence type="inferred from homology"/>
<dbReference type="Pfam" id="PF00657">
    <property type="entry name" value="Lipase_GDSL"/>
    <property type="match status" value="4"/>
</dbReference>
<dbReference type="PANTHER" id="PTHR45648:SF180">
    <property type="entry name" value="OS04G0561800 PROTEIN"/>
    <property type="match status" value="1"/>
</dbReference>
<gene>
    <name evidence="4" type="ORF">Tsubulata_015706</name>
</gene>
<dbReference type="OrthoDB" id="1600564at2759"/>
<dbReference type="SUPFAM" id="SSF52266">
    <property type="entry name" value="SGNH hydrolase"/>
    <property type="match status" value="1"/>
</dbReference>
<reference evidence="4" key="1">
    <citation type="submission" date="2022-02" db="EMBL/GenBank/DDBJ databases">
        <authorList>
            <person name="Henning P.M."/>
            <person name="McCubbin A.G."/>
            <person name="Shore J.S."/>
        </authorList>
    </citation>
    <scope>NUCLEOTIDE SEQUENCE</scope>
    <source>
        <strain evidence="4">F60SS</strain>
        <tissue evidence="4">Leaves</tissue>
    </source>
</reference>
<protein>
    <submittedName>
        <fullName evidence="4">Uncharacterized protein</fullName>
    </submittedName>
</protein>
<keyword evidence="3" id="KW-0443">Lipid metabolism</keyword>
<comment type="caution">
    <text evidence="4">The sequence shown here is derived from an EMBL/GenBank/DDBJ whole genome shotgun (WGS) entry which is preliminary data.</text>
</comment>
<evidence type="ECO:0000256" key="3">
    <source>
        <dbReference type="ARBA" id="ARBA00022963"/>
    </source>
</evidence>
<dbReference type="GO" id="GO:0016788">
    <property type="term" value="F:hydrolase activity, acting on ester bonds"/>
    <property type="evidence" value="ECO:0007669"/>
    <property type="project" value="InterPro"/>
</dbReference>
<evidence type="ECO:0000256" key="1">
    <source>
        <dbReference type="ARBA" id="ARBA00008668"/>
    </source>
</evidence>
<keyword evidence="2" id="KW-0378">Hydrolase</keyword>
<comment type="similarity">
    <text evidence="1">Belongs to the 'GDSL' lipolytic enzyme family.</text>
</comment>
<keyword evidence="5" id="KW-1185">Reference proteome</keyword>
<evidence type="ECO:0000256" key="2">
    <source>
        <dbReference type="ARBA" id="ARBA00022801"/>
    </source>
</evidence>
<keyword evidence="3" id="KW-0442">Lipid degradation</keyword>
<evidence type="ECO:0000313" key="4">
    <source>
        <dbReference type="EMBL" id="KAJ4829455.1"/>
    </source>
</evidence>
<organism evidence="4 5">
    <name type="scientific">Turnera subulata</name>
    <dbReference type="NCBI Taxonomy" id="218843"/>
    <lineage>
        <taxon>Eukaryota</taxon>
        <taxon>Viridiplantae</taxon>
        <taxon>Streptophyta</taxon>
        <taxon>Embryophyta</taxon>
        <taxon>Tracheophyta</taxon>
        <taxon>Spermatophyta</taxon>
        <taxon>Magnoliopsida</taxon>
        <taxon>eudicotyledons</taxon>
        <taxon>Gunneridae</taxon>
        <taxon>Pentapetalae</taxon>
        <taxon>rosids</taxon>
        <taxon>fabids</taxon>
        <taxon>Malpighiales</taxon>
        <taxon>Passifloraceae</taxon>
        <taxon>Turnera</taxon>
    </lineage>
</organism>
<dbReference type="InterPro" id="IPR001087">
    <property type="entry name" value="GDSL"/>
</dbReference>
<dbReference type="AlphaFoldDB" id="A0A9Q0J6L5"/>
<dbReference type="EMBL" id="JAKUCV010005896">
    <property type="protein sequence ID" value="KAJ4829455.1"/>
    <property type="molecule type" value="Genomic_DNA"/>
</dbReference>
<dbReference type="Proteomes" id="UP001141552">
    <property type="component" value="Unassembled WGS sequence"/>
</dbReference>
<reference evidence="4" key="2">
    <citation type="journal article" date="2023" name="Plants (Basel)">
        <title>Annotation of the Turnera subulata (Passifloraceae) Draft Genome Reveals the S-Locus Evolved after the Divergence of Turneroideae from Passifloroideae in a Stepwise Manner.</title>
        <authorList>
            <person name="Henning P.M."/>
            <person name="Roalson E.H."/>
            <person name="Mir W."/>
            <person name="McCubbin A.G."/>
            <person name="Shore J.S."/>
        </authorList>
    </citation>
    <scope>NUCLEOTIDE SEQUENCE</scope>
    <source>
        <strain evidence="4">F60SS</strain>
    </source>
</reference>
<dbReference type="Gene3D" id="3.40.50.1110">
    <property type="entry name" value="SGNH hydrolase"/>
    <property type="match status" value="4"/>
</dbReference>
<dbReference type="PANTHER" id="PTHR45648">
    <property type="entry name" value="GDSL LIPASE/ACYLHYDROLASE FAMILY PROTEIN (AFU_ORTHOLOGUE AFUA_4G14700)"/>
    <property type="match status" value="1"/>
</dbReference>
<dbReference type="GO" id="GO:0016042">
    <property type="term" value="P:lipid catabolic process"/>
    <property type="evidence" value="ECO:0007669"/>
    <property type="project" value="UniProtKB-KW"/>
</dbReference>
<dbReference type="InterPro" id="IPR036514">
    <property type="entry name" value="SGNH_hydro_sf"/>
</dbReference>
<accession>A0A9Q0J6L5</accession>